<dbReference type="AlphaFoldDB" id="A0A835CUR8"/>
<gene>
    <name evidence="2" type="ORF">HCN44_002071</name>
</gene>
<dbReference type="OrthoDB" id="8015657at2759"/>
<name>A0A835CUR8_APHGI</name>
<protein>
    <submittedName>
        <fullName evidence="2">Uncharacterized protein</fullName>
    </submittedName>
</protein>
<feature type="coiled-coil region" evidence="1">
    <location>
        <begin position="14"/>
        <end position="41"/>
    </location>
</feature>
<proteinExistence type="predicted"/>
<dbReference type="EMBL" id="JACMRX010000001">
    <property type="protein sequence ID" value="KAF7996439.1"/>
    <property type="molecule type" value="Genomic_DNA"/>
</dbReference>
<comment type="caution">
    <text evidence="2">The sequence shown here is derived from an EMBL/GenBank/DDBJ whole genome shotgun (WGS) entry which is preliminary data.</text>
</comment>
<organism evidence="2 3">
    <name type="scientific">Aphidius gifuensis</name>
    <name type="common">Parasitoid wasp</name>
    <dbReference type="NCBI Taxonomy" id="684658"/>
    <lineage>
        <taxon>Eukaryota</taxon>
        <taxon>Metazoa</taxon>
        <taxon>Ecdysozoa</taxon>
        <taxon>Arthropoda</taxon>
        <taxon>Hexapoda</taxon>
        <taxon>Insecta</taxon>
        <taxon>Pterygota</taxon>
        <taxon>Neoptera</taxon>
        <taxon>Endopterygota</taxon>
        <taxon>Hymenoptera</taxon>
        <taxon>Apocrita</taxon>
        <taxon>Ichneumonoidea</taxon>
        <taxon>Braconidae</taxon>
        <taxon>Aphidiinae</taxon>
        <taxon>Aphidius</taxon>
    </lineage>
</organism>
<keyword evidence="1" id="KW-0175">Coiled coil</keyword>
<evidence type="ECO:0000313" key="3">
    <source>
        <dbReference type="Proteomes" id="UP000639338"/>
    </source>
</evidence>
<sequence length="796" mass="92275">MDKFHDGYEFYKKMMELQEKLGKSEEERIRLEERFNNLEKESRIRHESCINKLRMKYIEFLEEEKIRDERNNMLLDTLKNIDTNLALMSAKTDRLQWLKVKQYEASVGYTGVSSGPRINSATGDSGIIVSQNDKKPTENFQYPLPGITKKQILDKEILSWPLTPSKPANLSYNHLASKIHGDSVFIDQQESDKNIYKLQPSIIRKTDDDLQQQINNYKYDSLSFKCPEKLYSQKNTKLCGILSKTKEEYAGDVLENELEKYISKIRGLHDRVESQKSIDEYNDYEENTSGDILNVTLFSDDGTDHLPIEDKKVQFVSQEVVKILSLADDLASRTIDDQQMFDESIKHEEEQLQSDTGKSINSPDIEIIESSSLNSDDHQVINKEMISPKINQIKDNFNENSTGNLKLSSNQQVVDEIIKPNDNITSHQTAKNKPEDNSINNSNIVNKINAKEDNKSVENLENKIEELLLNSKIESHEYSVISENEEMNTDNYNEIINYQEELHAQVVSQDDENIVVKYPETQDNDIKVLTVDEENKNASVTEYYHNDNEDNKIIYNDEVPQLNYDPQEYVENADAYVDHSQYDGDGKAQHYMENNQGNGILYDVAQPVYDTQQEYVTDNVQYNPGDGYSQYQDDPKAQQYVEHEYQQYTGEVGNQEYPTNYTDDPNGQYYQQYTEGQGEHYATEYPQDMTQQQQVYNDPNYDYTNYNETQMYQVQDSQQIVDDDNTVLNNETIDNENLKIDDNERVDELSTIPVNFNNNNAKKNTKNVIKSIIESDTDSTIENNVSNTESDFDFNM</sequence>
<evidence type="ECO:0000313" key="2">
    <source>
        <dbReference type="EMBL" id="KAF7996439.1"/>
    </source>
</evidence>
<accession>A0A835CUR8</accession>
<feature type="coiled-coil region" evidence="1">
    <location>
        <begin position="450"/>
        <end position="477"/>
    </location>
</feature>
<keyword evidence="3" id="KW-1185">Reference proteome</keyword>
<evidence type="ECO:0000256" key="1">
    <source>
        <dbReference type="SAM" id="Coils"/>
    </source>
</evidence>
<reference evidence="2 3" key="1">
    <citation type="submission" date="2020-08" db="EMBL/GenBank/DDBJ databases">
        <title>Aphidius gifuensis genome sequencing and assembly.</title>
        <authorList>
            <person name="Du Z."/>
        </authorList>
    </citation>
    <scope>NUCLEOTIDE SEQUENCE [LARGE SCALE GENOMIC DNA]</scope>
    <source>
        <strain evidence="2">YNYX2018</strain>
        <tissue evidence="2">Adults</tissue>
    </source>
</reference>
<dbReference type="Proteomes" id="UP000639338">
    <property type="component" value="Unassembled WGS sequence"/>
</dbReference>